<name>A0A1M7MRN3_9FLAO</name>
<evidence type="ECO:0000313" key="19">
    <source>
        <dbReference type="Proteomes" id="UP000184092"/>
    </source>
</evidence>
<keyword evidence="3" id="KW-0813">Transport</keyword>
<feature type="domain" description="SLBB" evidence="17">
    <location>
        <begin position="147"/>
        <end position="226"/>
    </location>
</feature>
<evidence type="ECO:0000256" key="13">
    <source>
        <dbReference type="ARBA" id="ARBA00023237"/>
    </source>
</evidence>
<dbReference type="PANTHER" id="PTHR33619">
    <property type="entry name" value="POLYSACCHARIDE EXPORT PROTEIN GFCE-RELATED"/>
    <property type="match status" value="1"/>
</dbReference>
<feature type="transmembrane region" description="Helical" evidence="15">
    <location>
        <begin position="238"/>
        <end position="260"/>
    </location>
</feature>
<evidence type="ECO:0000256" key="11">
    <source>
        <dbReference type="ARBA" id="ARBA00023136"/>
    </source>
</evidence>
<keyword evidence="12" id="KW-0564">Palmitate</keyword>
<evidence type="ECO:0000256" key="2">
    <source>
        <dbReference type="ARBA" id="ARBA00009450"/>
    </source>
</evidence>
<feature type="domain" description="Polysaccharide export protein N-terminal" evidence="16">
    <location>
        <begin position="44"/>
        <end position="143"/>
    </location>
</feature>
<keyword evidence="10" id="KW-0626">Porin</keyword>
<keyword evidence="15" id="KW-1133">Transmembrane helix</keyword>
<dbReference type="GO" id="GO:0009279">
    <property type="term" value="C:cell outer membrane"/>
    <property type="evidence" value="ECO:0007669"/>
    <property type="project" value="UniProtKB-SubCell"/>
</dbReference>
<evidence type="ECO:0000256" key="7">
    <source>
        <dbReference type="ARBA" id="ARBA00022729"/>
    </source>
</evidence>
<evidence type="ECO:0000256" key="15">
    <source>
        <dbReference type="SAM" id="Phobius"/>
    </source>
</evidence>
<dbReference type="AlphaFoldDB" id="A0A1M7MRN3"/>
<evidence type="ECO:0000259" key="16">
    <source>
        <dbReference type="Pfam" id="PF02563"/>
    </source>
</evidence>
<evidence type="ECO:0000256" key="1">
    <source>
        <dbReference type="ARBA" id="ARBA00004571"/>
    </source>
</evidence>
<dbReference type="InterPro" id="IPR049712">
    <property type="entry name" value="Poly_export"/>
</dbReference>
<evidence type="ECO:0000256" key="14">
    <source>
        <dbReference type="ARBA" id="ARBA00023288"/>
    </source>
</evidence>
<evidence type="ECO:0000256" key="10">
    <source>
        <dbReference type="ARBA" id="ARBA00023114"/>
    </source>
</evidence>
<dbReference type="PANTHER" id="PTHR33619:SF3">
    <property type="entry name" value="POLYSACCHARIDE EXPORT PROTEIN GFCE-RELATED"/>
    <property type="match status" value="1"/>
</dbReference>
<dbReference type="GO" id="GO:0006811">
    <property type="term" value="P:monoatomic ion transport"/>
    <property type="evidence" value="ECO:0007669"/>
    <property type="project" value="UniProtKB-KW"/>
</dbReference>
<dbReference type="PROSITE" id="PS51257">
    <property type="entry name" value="PROKAR_LIPOPROTEIN"/>
    <property type="match status" value="1"/>
</dbReference>
<dbReference type="Pfam" id="PF02563">
    <property type="entry name" value="Poly_export"/>
    <property type="match status" value="1"/>
</dbReference>
<evidence type="ECO:0000256" key="4">
    <source>
        <dbReference type="ARBA" id="ARBA00022452"/>
    </source>
</evidence>
<evidence type="ECO:0000256" key="12">
    <source>
        <dbReference type="ARBA" id="ARBA00023139"/>
    </source>
</evidence>
<dbReference type="InterPro" id="IPR054765">
    <property type="entry name" value="SLBB_dom"/>
</dbReference>
<protein>
    <submittedName>
        <fullName evidence="18">Polysaccharide export outer membrane protein</fullName>
    </submittedName>
</protein>
<keyword evidence="6 15" id="KW-0812">Transmembrane</keyword>
<dbReference type="InterPro" id="IPR003715">
    <property type="entry name" value="Poly_export_N"/>
</dbReference>
<comment type="subcellular location">
    <subcellularLocation>
        <location evidence="1">Cell outer membrane</location>
        <topology evidence="1">Multi-pass membrane protein</topology>
    </subcellularLocation>
</comment>
<dbReference type="STRING" id="178356.SAMN05216269_10919"/>
<keyword evidence="8" id="KW-0625">Polysaccharide transport</keyword>
<dbReference type="RefSeq" id="WP_073209572.1">
    <property type="nucleotide sequence ID" value="NZ_FRCL01000009.1"/>
</dbReference>
<reference evidence="19" key="1">
    <citation type="submission" date="2016-11" db="EMBL/GenBank/DDBJ databases">
        <authorList>
            <person name="Varghese N."/>
            <person name="Submissions S."/>
        </authorList>
    </citation>
    <scope>NUCLEOTIDE SEQUENCE [LARGE SCALE GENOMIC DNA]</scope>
    <source>
        <strain evidence="19">CGMCC 1.2749</strain>
    </source>
</reference>
<accession>A0A1M7MRN3</accession>
<evidence type="ECO:0000256" key="8">
    <source>
        <dbReference type="ARBA" id="ARBA00023047"/>
    </source>
</evidence>
<dbReference type="OrthoDB" id="662756at2"/>
<evidence type="ECO:0000256" key="5">
    <source>
        <dbReference type="ARBA" id="ARBA00022597"/>
    </source>
</evidence>
<evidence type="ECO:0000313" key="18">
    <source>
        <dbReference type="EMBL" id="SHM93663.1"/>
    </source>
</evidence>
<organism evidence="18 19">
    <name type="scientific">Flavobacterium xinjiangense</name>
    <dbReference type="NCBI Taxonomy" id="178356"/>
    <lineage>
        <taxon>Bacteria</taxon>
        <taxon>Pseudomonadati</taxon>
        <taxon>Bacteroidota</taxon>
        <taxon>Flavobacteriia</taxon>
        <taxon>Flavobacteriales</taxon>
        <taxon>Flavobacteriaceae</taxon>
        <taxon>Flavobacterium</taxon>
    </lineage>
</organism>
<evidence type="ECO:0000259" key="17">
    <source>
        <dbReference type="Pfam" id="PF22461"/>
    </source>
</evidence>
<dbReference type="Gene3D" id="3.10.560.10">
    <property type="entry name" value="Outer membrane lipoprotein wza domain like"/>
    <property type="match status" value="1"/>
</dbReference>
<keyword evidence="7" id="KW-0732">Signal</keyword>
<evidence type="ECO:0000256" key="6">
    <source>
        <dbReference type="ARBA" id="ARBA00022692"/>
    </source>
</evidence>
<dbReference type="GO" id="GO:0015159">
    <property type="term" value="F:polysaccharide transmembrane transporter activity"/>
    <property type="evidence" value="ECO:0007669"/>
    <property type="project" value="InterPro"/>
</dbReference>
<dbReference type="GO" id="GO:0046930">
    <property type="term" value="C:pore complex"/>
    <property type="evidence" value="ECO:0007669"/>
    <property type="project" value="UniProtKB-KW"/>
</dbReference>
<keyword evidence="13" id="KW-0998">Cell outer membrane</keyword>
<comment type="similarity">
    <text evidence="2">Belongs to the BexD/CtrA/VexA family.</text>
</comment>
<keyword evidence="11 15" id="KW-0472">Membrane</keyword>
<dbReference type="Pfam" id="PF22461">
    <property type="entry name" value="SLBB_2"/>
    <property type="match status" value="1"/>
</dbReference>
<proteinExistence type="inferred from homology"/>
<evidence type="ECO:0000256" key="9">
    <source>
        <dbReference type="ARBA" id="ARBA00023065"/>
    </source>
</evidence>
<keyword evidence="19" id="KW-1185">Reference proteome</keyword>
<dbReference type="Proteomes" id="UP000184092">
    <property type="component" value="Unassembled WGS sequence"/>
</dbReference>
<dbReference type="GO" id="GO:0015288">
    <property type="term" value="F:porin activity"/>
    <property type="evidence" value="ECO:0007669"/>
    <property type="project" value="UniProtKB-KW"/>
</dbReference>
<dbReference type="EMBL" id="FRCL01000009">
    <property type="protein sequence ID" value="SHM93663.1"/>
    <property type="molecule type" value="Genomic_DNA"/>
</dbReference>
<keyword evidence="4" id="KW-1134">Transmembrane beta strand</keyword>
<evidence type="ECO:0000256" key="3">
    <source>
        <dbReference type="ARBA" id="ARBA00022448"/>
    </source>
</evidence>
<sequence>MKYFSLVQKTIPLFLILFLFSCASRKDIVYYQGIDGMAPAEKSASYEIKIQPDDLLMIIVSAEDPEIAMPFNLKSVSMVNPGKQDIIRGQETMQLYLTDANGFLEFPVLGRLKVSGMSRSEVLQLLQQKIAVYIKNPMINLRVMNFKVSVQGEVNLPGTYPVASDRITLIEALTMAKDLTIYGKRNNILVIREIDGVKSYNRVDITTADFINSPFYYLAQNDVVYVEPNKNKINGAAIGPNTGVIISISSLLITLITLLITTTK</sequence>
<keyword evidence="14" id="KW-0449">Lipoprotein</keyword>
<keyword evidence="9" id="KW-0406">Ion transport</keyword>
<keyword evidence="5" id="KW-0762">Sugar transport</keyword>
<gene>
    <name evidence="18" type="ORF">SAMN05216269_10919</name>
</gene>